<proteinExistence type="predicted"/>
<keyword evidence="2" id="KW-1185">Reference proteome</keyword>
<comment type="caution">
    <text evidence="1">The sequence shown here is derived from an EMBL/GenBank/DDBJ whole genome shotgun (WGS) entry which is preliminary data.</text>
</comment>
<reference evidence="1 2" key="1">
    <citation type="submission" date="2024-09" db="EMBL/GenBank/DDBJ databases">
        <authorList>
            <person name="Sun Q."/>
            <person name="Mori K."/>
        </authorList>
    </citation>
    <scope>NUCLEOTIDE SEQUENCE [LARGE SCALE GENOMIC DNA]</scope>
    <source>
        <strain evidence="1 2">NCAIM B.02415</strain>
    </source>
</reference>
<sequence length="157" mass="17791">MFNLFKKKQIPLIKHQYRNLTIVLPSHWQYELEGEDQEACFDPKSQSTLRFNIVKAMPPTGATDEENIKFLTADQPYITTAGGYLLTGPAFKESVDSGNNISLITWKLINYTGAEKIMAVITYTILSAEKESAQEKEIFNLLENSLQNAELSKIRTV</sequence>
<evidence type="ECO:0000313" key="1">
    <source>
        <dbReference type="EMBL" id="MFC0518049.1"/>
    </source>
</evidence>
<dbReference type="Gene3D" id="3.40.1000.10">
    <property type="entry name" value="Mog1/PsbP, alpha/beta/alpha sandwich"/>
    <property type="match status" value="1"/>
</dbReference>
<dbReference type="Proteomes" id="UP001589828">
    <property type="component" value="Unassembled WGS sequence"/>
</dbReference>
<evidence type="ECO:0000313" key="2">
    <source>
        <dbReference type="Proteomes" id="UP001589828"/>
    </source>
</evidence>
<dbReference type="RefSeq" id="WP_377025774.1">
    <property type="nucleotide sequence ID" value="NZ_JBHLTS010000077.1"/>
</dbReference>
<organism evidence="1 2">
    <name type="scientific">Mucilaginibacter angelicae</name>
    <dbReference type="NCBI Taxonomy" id="869718"/>
    <lineage>
        <taxon>Bacteria</taxon>
        <taxon>Pseudomonadati</taxon>
        <taxon>Bacteroidota</taxon>
        <taxon>Sphingobacteriia</taxon>
        <taxon>Sphingobacteriales</taxon>
        <taxon>Sphingobacteriaceae</taxon>
        <taxon>Mucilaginibacter</taxon>
    </lineage>
</organism>
<name>A0ABV6LF05_9SPHI</name>
<gene>
    <name evidence="1" type="ORF">ACFFGT_27795</name>
</gene>
<accession>A0ABV6LF05</accession>
<protein>
    <submittedName>
        <fullName evidence="1">Uncharacterized protein</fullName>
    </submittedName>
</protein>
<dbReference type="EMBL" id="JBHLTS010000077">
    <property type="protein sequence ID" value="MFC0518049.1"/>
    <property type="molecule type" value="Genomic_DNA"/>
</dbReference>